<name>A0AAV9HK99_9PEZI</name>
<gene>
    <name evidence="2" type="ORF">QBC42DRAFT_332222</name>
</gene>
<feature type="region of interest" description="Disordered" evidence="1">
    <location>
        <begin position="247"/>
        <end position="287"/>
    </location>
</feature>
<feature type="compositionally biased region" description="Pro residues" evidence="1">
    <location>
        <begin position="10"/>
        <end position="23"/>
    </location>
</feature>
<evidence type="ECO:0000256" key="1">
    <source>
        <dbReference type="SAM" id="MobiDB-lite"/>
    </source>
</evidence>
<feature type="compositionally biased region" description="Basic residues" evidence="1">
    <location>
        <begin position="147"/>
        <end position="163"/>
    </location>
</feature>
<comment type="caution">
    <text evidence="2">The sequence shown here is derived from an EMBL/GenBank/DDBJ whole genome shotgun (WGS) entry which is preliminary data.</text>
</comment>
<protein>
    <submittedName>
        <fullName evidence="2">Uncharacterized protein</fullName>
    </submittedName>
</protein>
<dbReference type="AlphaFoldDB" id="A0AAV9HK99"/>
<reference evidence="2" key="2">
    <citation type="submission" date="2023-06" db="EMBL/GenBank/DDBJ databases">
        <authorList>
            <consortium name="Lawrence Berkeley National Laboratory"/>
            <person name="Mondo S.J."/>
            <person name="Hensen N."/>
            <person name="Bonometti L."/>
            <person name="Westerberg I."/>
            <person name="Brannstrom I.O."/>
            <person name="Guillou S."/>
            <person name="Cros-Aarteil S."/>
            <person name="Calhoun S."/>
            <person name="Haridas S."/>
            <person name="Kuo A."/>
            <person name="Pangilinan J."/>
            <person name="Riley R."/>
            <person name="Labutti K."/>
            <person name="Andreopoulos B."/>
            <person name="Lipzen A."/>
            <person name="Chen C."/>
            <person name="Yanf M."/>
            <person name="Daum C."/>
            <person name="Ng V."/>
            <person name="Clum A."/>
            <person name="Steindorff A."/>
            <person name="Ohm R."/>
            <person name="Martin F."/>
            <person name="Silar P."/>
            <person name="Natvig D."/>
            <person name="Lalanne C."/>
            <person name="Gautier V."/>
            <person name="Ament-Velasquez S.L."/>
            <person name="Kruys A."/>
            <person name="Hutchinson M.I."/>
            <person name="Powell A.J."/>
            <person name="Barry K."/>
            <person name="Miller A.N."/>
            <person name="Grigoriev I.V."/>
            <person name="Debuchy R."/>
            <person name="Gladieux P."/>
            <person name="Thoren M.H."/>
            <person name="Johannesson H."/>
        </authorList>
    </citation>
    <scope>NUCLEOTIDE SEQUENCE</scope>
    <source>
        <strain evidence="2">PSN324</strain>
    </source>
</reference>
<accession>A0AAV9HK99</accession>
<feature type="region of interest" description="Disordered" evidence="1">
    <location>
        <begin position="1"/>
        <end position="184"/>
    </location>
</feature>
<evidence type="ECO:0000313" key="2">
    <source>
        <dbReference type="EMBL" id="KAK4460545.1"/>
    </source>
</evidence>
<evidence type="ECO:0000313" key="3">
    <source>
        <dbReference type="Proteomes" id="UP001321749"/>
    </source>
</evidence>
<feature type="compositionally biased region" description="Low complexity" evidence="1">
    <location>
        <begin position="124"/>
        <end position="146"/>
    </location>
</feature>
<dbReference type="EMBL" id="MU865009">
    <property type="protein sequence ID" value="KAK4460545.1"/>
    <property type="molecule type" value="Genomic_DNA"/>
</dbReference>
<sequence length="287" mass="30953">MFSIPKFNDPAPPSHAPHHPLGPPNTINNDPSDLAAAGTRTFTGSLDYLLDPVPPPHQAPLQGSSRWHRKPSQASSSAATASTIATTLGNFRFPEDGSSSVAVPSNHQNNNNNNNRHIELPPLAQTQSSTSTTTRRPSKTPSPSSRFRSRSRFGASSKRRSNKKSAQGGDDKKKRQRVKALPKKGYLRLRWIGSRLRKRLSRGKKRLGKKPAGGLLKLRVQLENPVEVSGHAGEVVGEAVPVGIVPVKKSEEEGKEEEKKEAPATKTGCFLGADSTKPNGAHDDAPD</sequence>
<feature type="compositionally biased region" description="Basic and acidic residues" evidence="1">
    <location>
        <begin position="248"/>
        <end position="263"/>
    </location>
</feature>
<keyword evidence="3" id="KW-1185">Reference proteome</keyword>
<dbReference type="Proteomes" id="UP001321749">
    <property type="component" value="Unassembled WGS sequence"/>
</dbReference>
<feature type="compositionally biased region" description="Low complexity" evidence="1">
    <location>
        <begin position="72"/>
        <end position="87"/>
    </location>
</feature>
<organism evidence="2 3">
    <name type="scientific">Cladorrhinum samala</name>
    <dbReference type="NCBI Taxonomy" id="585594"/>
    <lineage>
        <taxon>Eukaryota</taxon>
        <taxon>Fungi</taxon>
        <taxon>Dikarya</taxon>
        <taxon>Ascomycota</taxon>
        <taxon>Pezizomycotina</taxon>
        <taxon>Sordariomycetes</taxon>
        <taxon>Sordariomycetidae</taxon>
        <taxon>Sordariales</taxon>
        <taxon>Podosporaceae</taxon>
        <taxon>Cladorrhinum</taxon>
    </lineage>
</organism>
<feature type="compositionally biased region" description="Polar residues" evidence="1">
    <location>
        <begin position="97"/>
        <end position="108"/>
    </location>
</feature>
<feature type="compositionally biased region" description="Basic residues" evidence="1">
    <location>
        <begin position="174"/>
        <end position="184"/>
    </location>
</feature>
<proteinExistence type="predicted"/>
<reference evidence="2" key="1">
    <citation type="journal article" date="2023" name="Mol. Phylogenet. Evol.">
        <title>Genome-scale phylogeny and comparative genomics of the fungal order Sordariales.</title>
        <authorList>
            <person name="Hensen N."/>
            <person name="Bonometti L."/>
            <person name="Westerberg I."/>
            <person name="Brannstrom I.O."/>
            <person name="Guillou S."/>
            <person name="Cros-Aarteil S."/>
            <person name="Calhoun S."/>
            <person name="Haridas S."/>
            <person name="Kuo A."/>
            <person name="Mondo S."/>
            <person name="Pangilinan J."/>
            <person name="Riley R."/>
            <person name="LaButti K."/>
            <person name="Andreopoulos B."/>
            <person name="Lipzen A."/>
            <person name="Chen C."/>
            <person name="Yan M."/>
            <person name="Daum C."/>
            <person name="Ng V."/>
            <person name="Clum A."/>
            <person name="Steindorff A."/>
            <person name="Ohm R.A."/>
            <person name="Martin F."/>
            <person name="Silar P."/>
            <person name="Natvig D.O."/>
            <person name="Lalanne C."/>
            <person name="Gautier V."/>
            <person name="Ament-Velasquez S.L."/>
            <person name="Kruys A."/>
            <person name="Hutchinson M.I."/>
            <person name="Powell A.J."/>
            <person name="Barry K."/>
            <person name="Miller A.N."/>
            <person name="Grigoriev I.V."/>
            <person name="Debuchy R."/>
            <person name="Gladieux P."/>
            <person name="Hiltunen Thoren M."/>
            <person name="Johannesson H."/>
        </authorList>
    </citation>
    <scope>NUCLEOTIDE SEQUENCE</scope>
    <source>
        <strain evidence="2">PSN324</strain>
    </source>
</reference>